<organism evidence="1 2">
    <name type="scientific">SAR86 cluster bacterium</name>
    <dbReference type="NCBI Taxonomy" id="2030880"/>
    <lineage>
        <taxon>Bacteria</taxon>
        <taxon>Pseudomonadati</taxon>
        <taxon>Pseudomonadota</taxon>
        <taxon>Gammaproteobacteria</taxon>
        <taxon>SAR86 cluster</taxon>
    </lineage>
</organism>
<evidence type="ECO:0000313" key="1">
    <source>
        <dbReference type="EMBL" id="PCJ24133.1"/>
    </source>
</evidence>
<dbReference type="AlphaFoldDB" id="A0A2A5AXW5"/>
<name>A0A2A5AXW5_9GAMM</name>
<proteinExistence type="predicted"/>
<evidence type="ECO:0000313" key="2">
    <source>
        <dbReference type="Proteomes" id="UP000218327"/>
    </source>
</evidence>
<gene>
    <name evidence="1" type="ORF">COA96_10330</name>
</gene>
<dbReference type="EMBL" id="NVVJ01000030">
    <property type="protein sequence ID" value="PCJ24133.1"/>
    <property type="molecule type" value="Genomic_DNA"/>
</dbReference>
<accession>A0A2A5AXW5</accession>
<dbReference type="Proteomes" id="UP000218327">
    <property type="component" value="Unassembled WGS sequence"/>
</dbReference>
<reference evidence="2" key="1">
    <citation type="submission" date="2017-08" db="EMBL/GenBank/DDBJ databases">
        <title>A dynamic microbial community with high functional redundancy inhabits the cold, oxic subseafloor aquifer.</title>
        <authorList>
            <person name="Tully B.J."/>
            <person name="Wheat C.G."/>
            <person name="Glazer B.T."/>
            <person name="Huber J.A."/>
        </authorList>
    </citation>
    <scope>NUCLEOTIDE SEQUENCE [LARGE SCALE GENOMIC DNA]</scope>
</reference>
<sequence length="133" mass="14598">MSDAPKKLWIDPDLIGGYFGGYMSSSESRDDLDYGVLYHHADTVKALTAERDDLIECVDGMETALQRIEQWASAYPTSVFPEVDSKWLHEAHQTLVASGKNIDRISANVARHSLKGVGDIARGALPTPPKDTP</sequence>
<comment type="caution">
    <text evidence="1">The sequence shown here is derived from an EMBL/GenBank/DDBJ whole genome shotgun (WGS) entry which is preliminary data.</text>
</comment>
<protein>
    <submittedName>
        <fullName evidence="1">Uncharacterized protein</fullName>
    </submittedName>
</protein>